<dbReference type="Gene3D" id="3.40.1690.10">
    <property type="entry name" value="secretion proteins EscU"/>
    <property type="match status" value="1"/>
</dbReference>
<proteinExistence type="inferred from homology"/>
<dbReference type="PANTHER" id="PTHR30531:SF12">
    <property type="entry name" value="FLAGELLAR BIOSYNTHETIC PROTEIN FLHB"/>
    <property type="match status" value="1"/>
</dbReference>
<dbReference type="Proteomes" id="UP001063350">
    <property type="component" value="Chromosome"/>
</dbReference>
<evidence type="ECO:0000313" key="3">
    <source>
        <dbReference type="Proteomes" id="UP001063350"/>
    </source>
</evidence>
<organism evidence="2 3">
    <name type="scientific">Desulfolithobacter dissulfuricans</name>
    <dbReference type="NCBI Taxonomy" id="2795293"/>
    <lineage>
        <taxon>Bacteria</taxon>
        <taxon>Pseudomonadati</taxon>
        <taxon>Thermodesulfobacteriota</taxon>
        <taxon>Desulfobulbia</taxon>
        <taxon>Desulfobulbales</taxon>
        <taxon>Desulfobulbaceae</taxon>
        <taxon>Desulfolithobacter</taxon>
    </lineage>
</organism>
<comment type="similarity">
    <text evidence="1">Belongs to the type III secretion exporter family.</text>
</comment>
<reference evidence="2" key="1">
    <citation type="submission" date="2020-12" db="EMBL/GenBank/DDBJ databases">
        <title>Desulfobium dissulfuricans gen. nov., sp. nov., a novel mesophilic, sulfate-reducing bacterium isolated from a deep-sea hydrothermal vent.</title>
        <authorList>
            <person name="Hashimoto Y."/>
            <person name="Tame A."/>
            <person name="Sawayama S."/>
            <person name="Miyazaki J."/>
            <person name="Takai K."/>
            <person name="Nakagawa S."/>
        </authorList>
    </citation>
    <scope>NUCLEOTIDE SEQUENCE</scope>
    <source>
        <strain evidence="2">GF1</strain>
    </source>
</reference>
<dbReference type="PANTHER" id="PTHR30531">
    <property type="entry name" value="FLAGELLAR BIOSYNTHETIC PROTEIN FLHB"/>
    <property type="match status" value="1"/>
</dbReference>
<sequence>MDKPTGKISEKAVALLYDQEKSAAPQVVASGSGLVAQKILQTARDAGVFIQEDPDLVELLAKVPVGEEIPEELYRSIADILAFVYLVNEKYKAEKDPQK</sequence>
<dbReference type="GO" id="GO:0005886">
    <property type="term" value="C:plasma membrane"/>
    <property type="evidence" value="ECO:0007669"/>
    <property type="project" value="TreeGrafter"/>
</dbReference>
<dbReference type="Pfam" id="PF01312">
    <property type="entry name" value="Bac_export_2"/>
    <property type="match status" value="1"/>
</dbReference>
<dbReference type="RefSeq" id="WP_267928392.1">
    <property type="nucleotide sequence ID" value="NZ_AP024233.1"/>
</dbReference>
<evidence type="ECO:0000256" key="1">
    <source>
        <dbReference type="ARBA" id="ARBA00010690"/>
    </source>
</evidence>
<dbReference type="GO" id="GO:0009306">
    <property type="term" value="P:protein secretion"/>
    <property type="evidence" value="ECO:0007669"/>
    <property type="project" value="InterPro"/>
</dbReference>
<dbReference type="SUPFAM" id="SSF160544">
    <property type="entry name" value="EscU C-terminal domain-like"/>
    <property type="match status" value="1"/>
</dbReference>
<dbReference type="EMBL" id="AP024233">
    <property type="protein sequence ID" value="BCO08485.1"/>
    <property type="molecule type" value="Genomic_DNA"/>
</dbReference>
<evidence type="ECO:0008006" key="4">
    <source>
        <dbReference type="Google" id="ProtNLM"/>
    </source>
</evidence>
<name>A0A915XHV5_9BACT</name>
<dbReference type="InterPro" id="IPR006135">
    <property type="entry name" value="T3SS_substrate_exporter"/>
</dbReference>
<protein>
    <recommendedName>
        <fullName evidence="4">Flagellar biosynthesis protein FlhB</fullName>
    </recommendedName>
</protein>
<dbReference type="KEGG" id="ddu:GF1_08610"/>
<dbReference type="InterPro" id="IPR029025">
    <property type="entry name" value="T3SS_substrate_exporter_C"/>
</dbReference>
<evidence type="ECO:0000313" key="2">
    <source>
        <dbReference type="EMBL" id="BCO08485.1"/>
    </source>
</evidence>
<keyword evidence="3" id="KW-1185">Reference proteome</keyword>
<gene>
    <name evidence="2" type="ORF">GF1_08610</name>
</gene>
<accession>A0A915XHV5</accession>
<dbReference type="AlphaFoldDB" id="A0A915XHV5"/>